<dbReference type="Gene3D" id="3.40.50.150">
    <property type="entry name" value="Vaccinia Virus protein VP39"/>
    <property type="match status" value="1"/>
</dbReference>
<dbReference type="OrthoDB" id="1435796at2"/>
<sequence>MRIKAIAKEQYQKFSQADGSQFIASEYAIYGILKTVSIFQPGTILEAGVGIGTISDSILKAEFSFKPQVYGTENNEFCLKQLSKNMGKNFSQLKLYPNIQALPEGLLLDLIIIDGIENELESLKKKMSKKCILLIEGDRKEQVKKLRSLFPKHKFATMVSVRKNSVYSKKNPDEFKGGLKVIFTNPDFFQYLFWIKTKILMKLKYFKRDYLT</sequence>
<evidence type="ECO:0000313" key="2">
    <source>
        <dbReference type="Proteomes" id="UP000241507"/>
    </source>
</evidence>
<dbReference type="AlphaFoldDB" id="A0A2R3Z0N8"/>
<dbReference type="SUPFAM" id="SSF53335">
    <property type="entry name" value="S-adenosyl-L-methionine-dependent methyltransferases"/>
    <property type="match status" value="1"/>
</dbReference>
<reference evidence="2" key="1">
    <citation type="submission" date="2018-03" db="EMBL/GenBank/DDBJ databases">
        <title>Gramella fulva sp. nov., isolated from a dry surface of tidal flat.</title>
        <authorList>
            <person name="Hwang S.H."/>
            <person name="Hwang W.M."/>
            <person name="Kang K."/>
            <person name="Ahn T.-Y."/>
        </authorList>
    </citation>
    <scope>NUCLEOTIDE SEQUENCE [LARGE SCALE GENOMIC DNA]</scope>
    <source>
        <strain evidence="2">SH35</strain>
    </source>
</reference>
<dbReference type="InterPro" id="IPR029063">
    <property type="entry name" value="SAM-dependent_MTases_sf"/>
</dbReference>
<keyword evidence="2" id="KW-1185">Reference proteome</keyword>
<evidence type="ECO:0000313" key="1">
    <source>
        <dbReference type="EMBL" id="AVR43827.1"/>
    </source>
</evidence>
<dbReference type="Proteomes" id="UP000241507">
    <property type="component" value="Chromosome"/>
</dbReference>
<gene>
    <name evidence="1" type="ORF">C7S20_00255</name>
</gene>
<dbReference type="EMBL" id="CP028136">
    <property type="protein sequence ID" value="AVR43827.1"/>
    <property type="molecule type" value="Genomic_DNA"/>
</dbReference>
<protein>
    <submittedName>
        <fullName evidence="1">Uncharacterized protein</fullName>
    </submittedName>
</protein>
<dbReference type="KEGG" id="grs:C7S20_00255"/>
<organism evidence="1 2">
    <name type="scientific">Christiangramia fulva</name>
    <dbReference type="NCBI Taxonomy" id="2126553"/>
    <lineage>
        <taxon>Bacteria</taxon>
        <taxon>Pseudomonadati</taxon>
        <taxon>Bacteroidota</taxon>
        <taxon>Flavobacteriia</taxon>
        <taxon>Flavobacteriales</taxon>
        <taxon>Flavobacteriaceae</taxon>
        <taxon>Christiangramia</taxon>
    </lineage>
</organism>
<name>A0A2R3Z0N8_9FLAO</name>
<proteinExistence type="predicted"/>
<dbReference type="RefSeq" id="WP_107010614.1">
    <property type="nucleotide sequence ID" value="NZ_CP028136.1"/>
</dbReference>
<accession>A0A2R3Z0N8</accession>